<evidence type="ECO:0008006" key="3">
    <source>
        <dbReference type="Google" id="ProtNLM"/>
    </source>
</evidence>
<protein>
    <recommendedName>
        <fullName evidence="3">Mycothiol-dependent maleylpyruvate isomerase metal-binding domain-containing protein</fullName>
    </recommendedName>
</protein>
<proteinExistence type="predicted"/>
<gene>
    <name evidence="1" type="ORF">G1H19_07085</name>
</gene>
<accession>A0A7K3WBB4</accession>
<comment type="caution">
    <text evidence="1">The sequence shown here is derived from an EMBL/GenBank/DDBJ whole genome shotgun (WGS) entry which is preliminary data.</text>
</comment>
<dbReference type="Proteomes" id="UP000470470">
    <property type="component" value="Unassembled WGS sequence"/>
</dbReference>
<organism evidence="1 2">
    <name type="scientific">Goekera deserti</name>
    <dbReference type="NCBI Taxonomy" id="2497753"/>
    <lineage>
        <taxon>Bacteria</taxon>
        <taxon>Bacillati</taxon>
        <taxon>Actinomycetota</taxon>
        <taxon>Actinomycetes</taxon>
        <taxon>Geodermatophilales</taxon>
        <taxon>Geodermatophilaceae</taxon>
        <taxon>Goekera</taxon>
    </lineage>
</organism>
<name>A0A7K3WBB4_9ACTN</name>
<evidence type="ECO:0000313" key="2">
    <source>
        <dbReference type="Proteomes" id="UP000470470"/>
    </source>
</evidence>
<dbReference type="AlphaFoldDB" id="A0A7K3WBB4"/>
<evidence type="ECO:0000313" key="1">
    <source>
        <dbReference type="EMBL" id="NEL53765.1"/>
    </source>
</evidence>
<keyword evidence="2" id="KW-1185">Reference proteome</keyword>
<sequence>MTPDGLRAVAAAAQEVLARVPDVTAPVPAMGTDVAGVVGHVSSCLASYALDLAAGPVRVDAVRIGTRTGAPVGHLLSALGSAAEVLARTVTTAGPAERGWHEWGCPDPAGFTALGCAELLLHTDDVAGALGLAWTPPAPVVDATLTRLFPWVDPADAVAGPWAALRWATGRGELPGRDPVAGWRYHPAPLTEWDGRVPR</sequence>
<dbReference type="RefSeq" id="WP_162392663.1">
    <property type="nucleotide sequence ID" value="NZ_JAABOZ010000002.1"/>
</dbReference>
<reference evidence="1 2" key="1">
    <citation type="submission" date="2020-02" db="EMBL/GenBank/DDBJ databases">
        <title>The whole genome sequence of CPCC 205119.</title>
        <authorList>
            <person name="Jiang Z."/>
        </authorList>
    </citation>
    <scope>NUCLEOTIDE SEQUENCE [LARGE SCALE GENOMIC DNA]</scope>
    <source>
        <strain evidence="1 2">CPCC 205119</strain>
    </source>
</reference>
<dbReference type="EMBL" id="JAAGWK010000009">
    <property type="protein sequence ID" value="NEL53765.1"/>
    <property type="molecule type" value="Genomic_DNA"/>
</dbReference>